<evidence type="ECO:0000313" key="5">
    <source>
        <dbReference type="Proteomes" id="UP000241203"/>
    </source>
</evidence>
<dbReference type="InterPro" id="IPR036291">
    <property type="entry name" value="NAD(P)-bd_dom_sf"/>
</dbReference>
<dbReference type="PANTHER" id="PTHR44196:SF1">
    <property type="entry name" value="DEHYDROGENASE_REDUCTASE SDR FAMILY MEMBER 7B"/>
    <property type="match status" value="1"/>
</dbReference>
<dbReference type="SUPFAM" id="SSF51735">
    <property type="entry name" value="NAD(P)-binding Rossmann-fold domains"/>
    <property type="match status" value="1"/>
</dbReference>
<evidence type="ECO:0000256" key="1">
    <source>
        <dbReference type="ARBA" id="ARBA00006484"/>
    </source>
</evidence>
<sequence length="320" mass="34358">MTMSDRAGRVVVITGASSGIGRAAAHRFAKEGARLVLAARSQDTLQEVAEECRKRGGHPVVVPTDVSDERQVDALALAAVAHFGRIDVWVENASVFSYGPFEETPPEVFRQVIETNLFGVVHAARAVLPHFRAQGGGSLVITNSLFGKVTSPYLSPYIASKHATFALSQVLQEELRGTKIRVSAILPATIDTPIYQNAAESPGMEMHPLPPLVSPKRVAKAIVKASRSRRPVTKVVGATQGLLIPLNGLAPETYKLLVRPAMRIAGLRHTDEPQSYGNVLEAGGDRNAETGGWAKRRRRRFLLVAGGVVATIVAANALRD</sequence>
<dbReference type="PRINTS" id="PR00081">
    <property type="entry name" value="GDHRDH"/>
</dbReference>
<dbReference type="PANTHER" id="PTHR44196">
    <property type="entry name" value="DEHYDROGENASE/REDUCTASE SDR FAMILY MEMBER 7B"/>
    <property type="match status" value="1"/>
</dbReference>
<comment type="caution">
    <text evidence="4">The sequence shown here is derived from an EMBL/GenBank/DDBJ whole genome shotgun (WGS) entry which is preliminary data.</text>
</comment>
<dbReference type="GO" id="GO:0016491">
    <property type="term" value="F:oxidoreductase activity"/>
    <property type="evidence" value="ECO:0007669"/>
    <property type="project" value="UniProtKB-KW"/>
</dbReference>
<evidence type="ECO:0000256" key="3">
    <source>
        <dbReference type="SAM" id="Phobius"/>
    </source>
</evidence>
<evidence type="ECO:0000313" key="4">
    <source>
        <dbReference type="EMBL" id="PSL37134.1"/>
    </source>
</evidence>
<keyword evidence="2" id="KW-0560">Oxidoreductase</keyword>
<comment type="similarity">
    <text evidence="1">Belongs to the short-chain dehydrogenases/reductases (SDR) family.</text>
</comment>
<dbReference type="EMBL" id="PYAU01000001">
    <property type="protein sequence ID" value="PSL37134.1"/>
    <property type="molecule type" value="Genomic_DNA"/>
</dbReference>
<keyword evidence="3" id="KW-0812">Transmembrane</keyword>
<dbReference type="FunFam" id="3.40.50.720:FF:000084">
    <property type="entry name" value="Short-chain dehydrogenase reductase"/>
    <property type="match status" value="1"/>
</dbReference>
<accession>A0A2P8GT52</accession>
<dbReference type="AlphaFoldDB" id="A0A2P8GT52"/>
<dbReference type="Gene3D" id="3.40.50.720">
    <property type="entry name" value="NAD(P)-binding Rossmann-like Domain"/>
    <property type="match status" value="1"/>
</dbReference>
<dbReference type="Proteomes" id="UP000241203">
    <property type="component" value="Unassembled WGS sequence"/>
</dbReference>
<dbReference type="InterPro" id="IPR002347">
    <property type="entry name" value="SDR_fam"/>
</dbReference>
<dbReference type="GO" id="GO:0016020">
    <property type="term" value="C:membrane"/>
    <property type="evidence" value="ECO:0007669"/>
    <property type="project" value="TreeGrafter"/>
</dbReference>
<protein>
    <submittedName>
        <fullName evidence="4">Short-subunit dehydrogenase</fullName>
    </submittedName>
</protein>
<feature type="transmembrane region" description="Helical" evidence="3">
    <location>
        <begin position="301"/>
        <end position="318"/>
    </location>
</feature>
<proteinExistence type="inferred from homology"/>
<keyword evidence="3" id="KW-1133">Transmembrane helix</keyword>
<keyword evidence="3" id="KW-0472">Membrane</keyword>
<name>A0A2P8GT52_9MICO</name>
<dbReference type="Pfam" id="PF00106">
    <property type="entry name" value="adh_short"/>
    <property type="match status" value="1"/>
</dbReference>
<organism evidence="4 5">
    <name type="scientific">Labedella gwakjiensis</name>
    <dbReference type="NCBI Taxonomy" id="390269"/>
    <lineage>
        <taxon>Bacteria</taxon>
        <taxon>Bacillati</taxon>
        <taxon>Actinomycetota</taxon>
        <taxon>Actinomycetes</taxon>
        <taxon>Micrococcales</taxon>
        <taxon>Microbacteriaceae</taxon>
        <taxon>Labedella</taxon>
    </lineage>
</organism>
<evidence type="ECO:0000256" key="2">
    <source>
        <dbReference type="ARBA" id="ARBA00023002"/>
    </source>
</evidence>
<reference evidence="4 5" key="1">
    <citation type="submission" date="2018-03" db="EMBL/GenBank/DDBJ databases">
        <title>Genomic Encyclopedia of Archaeal and Bacterial Type Strains, Phase II (KMG-II): from individual species to whole genera.</title>
        <authorList>
            <person name="Goeker M."/>
        </authorList>
    </citation>
    <scope>NUCLEOTIDE SEQUENCE [LARGE SCALE GENOMIC DNA]</scope>
    <source>
        <strain evidence="4 5">DSM 21548</strain>
    </source>
</reference>
<gene>
    <name evidence="4" type="ORF">CLV49_0740</name>
</gene>